<dbReference type="Proteomes" id="UP001556692">
    <property type="component" value="Unassembled WGS sequence"/>
</dbReference>
<dbReference type="RefSeq" id="WP_367954822.1">
    <property type="nucleotide sequence ID" value="NZ_JBDPGJ010000003.1"/>
</dbReference>
<feature type="transmembrane region" description="Helical" evidence="1">
    <location>
        <begin position="95"/>
        <end position="120"/>
    </location>
</feature>
<proteinExistence type="predicted"/>
<evidence type="ECO:0000313" key="2">
    <source>
        <dbReference type="EMBL" id="MEX0406944.1"/>
    </source>
</evidence>
<comment type="caution">
    <text evidence="2">The sequence shown here is derived from an EMBL/GenBank/DDBJ whole genome shotgun (WGS) entry which is preliminary data.</text>
</comment>
<keyword evidence="1" id="KW-0472">Membrane</keyword>
<dbReference type="EMBL" id="JBDPGJ010000003">
    <property type="protein sequence ID" value="MEX0406944.1"/>
    <property type="molecule type" value="Genomic_DNA"/>
</dbReference>
<keyword evidence="1" id="KW-1133">Transmembrane helix</keyword>
<evidence type="ECO:0000313" key="3">
    <source>
        <dbReference type="Proteomes" id="UP001556692"/>
    </source>
</evidence>
<evidence type="ECO:0008006" key="4">
    <source>
        <dbReference type="Google" id="ProtNLM"/>
    </source>
</evidence>
<keyword evidence="1" id="KW-0812">Transmembrane</keyword>
<gene>
    <name evidence="2" type="ORF">ABGN05_14870</name>
</gene>
<name>A0ABV3SLR7_9HYPH</name>
<protein>
    <recommendedName>
        <fullName evidence="4">Anti-sigma factor</fullName>
    </recommendedName>
</protein>
<sequence length="281" mass="30518">METMDFPRTPDSVIRTSIEAALRRLPDQGAANRHAIYARARKTIAEKSPEHLPVLEEIIADFEREYAPEGPEEPAGPEHDVPEPKRLRRRWRKPGVASVLFAGAAVILVLATGVTAWWLYQAENAIPQASFASTPEGGYVLTAQDFPQATMFVPEGLSVSREDAALRLSGNFEGASPAGRTGGVSFALPEEIERQVSGKTATIIIVGTSEKQAAISAAYSTNEVGNSGWHRLDVGRDADGVSFTYQIPPAANYQGDFIGILPDPERTGNTFLLEAIRLEFE</sequence>
<keyword evidence="3" id="KW-1185">Reference proteome</keyword>
<accession>A0ABV3SLR7</accession>
<evidence type="ECO:0000256" key="1">
    <source>
        <dbReference type="SAM" id="Phobius"/>
    </source>
</evidence>
<organism evidence="2 3">
    <name type="scientific">Aquibium pacificus</name>
    <dbReference type="NCBI Taxonomy" id="3153579"/>
    <lineage>
        <taxon>Bacteria</taxon>
        <taxon>Pseudomonadati</taxon>
        <taxon>Pseudomonadota</taxon>
        <taxon>Alphaproteobacteria</taxon>
        <taxon>Hyphomicrobiales</taxon>
        <taxon>Phyllobacteriaceae</taxon>
        <taxon>Aquibium</taxon>
    </lineage>
</organism>
<reference evidence="2 3" key="1">
    <citation type="submission" date="2024-05" db="EMBL/GenBank/DDBJ databases">
        <authorList>
            <person name="Jiang F."/>
        </authorList>
    </citation>
    <scope>NUCLEOTIDE SEQUENCE [LARGE SCALE GENOMIC DNA]</scope>
    <source>
        <strain evidence="2 3">LZ166</strain>
    </source>
</reference>